<dbReference type="EMBL" id="WMIB01000011">
    <property type="protein sequence ID" value="MTH54074.1"/>
    <property type="molecule type" value="Genomic_DNA"/>
</dbReference>
<keyword evidence="2" id="KW-0812">Transmembrane</keyword>
<feature type="transmembrane region" description="Helical" evidence="2">
    <location>
        <begin position="462"/>
        <end position="485"/>
    </location>
</feature>
<keyword evidence="1" id="KW-0175">Coiled coil</keyword>
<dbReference type="RefSeq" id="WP_155112602.1">
    <property type="nucleotide sequence ID" value="NZ_WMIB01000011.1"/>
</dbReference>
<dbReference type="Gene3D" id="3.30.70.1320">
    <property type="entry name" value="Multidrug efflux transporter AcrB pore domain like"/>
    <property type="match status" value="1"/>
</dbReference>
<feature type="transmembrane region" description="Helical" evidence="2">
    <location>
        <begin position="858"/>
        <end position="877"/>
    </location>
</feature>
<name>A0A7X2V5E0_9BACI</name>
<dbReference type="GO" id="GO:0005886">
    <property type="term" value="C:plasma membrane"/>
    <property type="evidence" value="ECO:0007669"/>
    <property type="project" value="TreeGrafter"/>
</dbReference>
<dbReference type="InterPro" id="IPR001036">
    <property type="entry name" value="Acrflvin-R"/>
</dbReference>
<dbReference type="Gene3D" id="1.20.1640.10">
    <property type="entry name" value="Multidrug efflux transporter AcrB transmembrane domain"/>
    <property type="match status" value="2"/>
</dbReference>
<feature type="transmembrane region" description="Helical" evidence="2">
    <location>
        <begin position="430"/>
        <end position="456"/>
    </location>
</feature>
<feature type="coiled-coil region" evidence="1">
    <location>
        <begin position="141"/>
        <end position="168"/>
    </location>
</feature>
<dbReference type="Gene3D" id="3.30.70.1430">
    <property type="entry name" value="Multidrug efflux transporter AcrB pore domain"/>
    <property type="match status" value="2"/>
</dbReference>
<gene>
    <name evidence="3" type="ORF">GKZ89_11705</name>
</gene>
<dbReference type="Gene3D" id="3.30.70.1440">
    <property type="entry name" value="Multidrug efflux transporter AcrB pore domain"/>
    <property type="match status" value="1"/>
</dbReference>
<feature type="transmembrane region" description="Helical" evidence="2">
    <location>
        <begin position="910"/>
        <end position="935"/>
    </location>
</feature>
<dbReference type="Pfam" id="PF00873">
    <property type="entry name" value="ACR_tran"/>
    <property type="match status" value="1"/>
</dbReference>
<dbReference type="GO" id="GO:0042910">
    <property type="term" value="F:xenobiotic transmembrane transporter activity"/>
    <property type="evidence" value="ECO:0007669"/>
    <property type="project" value="TreeGrafter"/>
</dbReference>
<dbReference type="PRINTS" id="PR00702">
    <property type="entry name" value="ACRIFLAVINRP"/>
</dbReference>
<evidence type="ECO:0000313" key="4">
    <source>
        <dbReference type="Proteomes" id="UP000434639"/>
    </source>
</evidence>
<dbReference type="SUPFAM" id="SSF82714">
    <property type="entry name" value="Multidrug efflux transporter AcrB TolC docking domain, DN and DC subdomains"/>
    <property type="match status" value="2"/>
</dbReference>
<comment type="caution">
    <text evidence="3">The sequence shown here is derived from an EMBL/GenBank/DDBJ whole genome shotgun (WGS) entry which is preliminary data.</text>
</comment>
<feature type="transmembrane region" description="Helical" evidence="2">
    <location>
        <begin position="521"/>
        <end position="539"/>
    </location>
</feature>
<accession>A0A7X2V5E0</accession>
<evidence type="ECO:0000256" key="1">
    <source>
        <dbReference type="SAM" id="Coils"/>
    </source>
</evidence>
<protein>
    <submittedName>
        <fullName evidence="3">MMPL family transporter</fullName>
    </submittedName>
</protein>
<proteinExistence type="predicted"/>
<feature type="transmembrane region" description="Helical" evidence="2">
    <location>
        <begin position="385"/>
        <end position="410"/>
    </location>
</feature>
<evidence type="ECO:0000256" key="2">
    <source>
        <dbReference type="SAM" id="Phobius"/>
    </source>
</evidence>
<feature type="transmembrane region" description="Helical" evidence="2">
    <location>
        <begin position="333"/>
        <end position="352"/>
    </location>
</feature>
<dbReference type="SUPFAM" id="SSF82866">
    <property type="entry name" value="Multidrug efflux transporter AcrB transmembrane domain"/>
    <property type="match status" value="2"/>
</dbReference>
<evidence type="ECO:0000313" key="3">
    <source>
        <dbReference type="EMBL" id="MTH54074.1"/>
    </source>
</evidence>
<keyword evidence="2" id="KW-0472">Membrane</keyword>
<organism evidence="3 4">
    <name type="scientific">Metabacillus mangrovi</name>
    <dbReference type="NCBI Taxonomy" id="1491830"/>
    <lineage>
        <taxon>Bacteria</taxon>
        <taxon>Bacillati</taxon>
        <taxon>Bacillota</taxon>
        <taxon>Bacilli</taxon>
        <taxon>Bacillales</taxon>
        <taxon>Bacillaceae</taxon>
        <taxon>Metabacillus</taxon>
    </lineage>
</organism>
<feature type="transmembrane region" description="Helical" evidence="2">
    <location>
        <begin position="12"/>
        <end position="34"/>
    </location>
</feature>
<keyword evidence="4" id="KW-1185">Reference proteome</keyword>
<dbReference type="PANTHER" id="PTHR32063:SF0">
    <property type="entry name" value="SWARMING MOTILITY PROTEIN SWRC"/>
    <property type="match status" value="1"/>
</dbReference>
<reference evidence="3 4" key="1">
    <citation type="journal article" date="2017" name="Int. J. Syst. Evol. Microbiol.">
        <title>Bacillus mangrovi sp. nov., isolated from a sediment sample from a mangrove forest.</title>
        <authorList>
            <person name="Gupta V."/>
            <person name="Singh P.K."/>
            <person name="Korpole S."/>
            <person name="Tanuku N.R.S."/>
            <person name="Pinnaka A.K."/>
        </authorList>
    </citation>
    <scope>NUCLEOTIDE SEQUENCE [LARGE SCALE GENOMIC DNA]</scope>
    <source>
        <strain evidence="3 4">KCTC 33872</strain>
    </source>
</reference>
<sequence length="1021" mass="111749">MEISKFFIKRPIFTLVTMVFVLILGGVSFIGIPLKLIPELNPPVGVVVTSYQGAGPNEIMEKVGKPLEESLSTLEGLDRITSTSEENSNLILLQFSWTTNIEDLENEIIERMTAAPLPDGADKPRFLKFDPAQFPVIQLSLSSENAESRELQALSEDLEEELSKIEGVASVNLTGTLTDEVAVELDQDKLKEYGLSQEDLVNVIRANSVSSPGDPIVTEGRELTARTLSVIDSVELLENLPITKSPETGEDVLLKDAAKVSLKQKEQETITRENQKPSLLLSVLQQSDANTAAVSAQFQEELKQLLKNDKYKDIRSDVIFDQGEYIDRAIGNMLSTLLIGGALAMVILFLFLRNIKSPLIIGIAIPYSVIVTFVLMYFSKFTLNIMTLGGLALGIGMLVDNSIVVIENIYRHLAMGKPPKKAAYEGAKEVGPAIIASTLTTIAVFVPVVFITGLIGDLFKEFSLTIAFSLFASLVVALTVVPMLASRLLTKPPRVTEEIRRQSSFMRGYERAIAWCLSRRFLVLAIAGVLFAGSIYGLTKIGAVFLPNSDEGFFTIRTELEAGSSLEETEKTVDAIEKYLAKENAVDVTVSLIGTTQEESFRGTNSSNIAETYVRLKEKQDRSVTTFELIDQVKEAVEKEAANSNSTAKLRFNLQSTTGSTPNTLSFNVRDSEKNRLDKTVEKMEKAIEELPEVNAVETDLNTMTDELQINVDRKKAFDQGLTPAQIGMAVETATRGTNALQLDNKEDEELYDVTVRYSEGVTEDAGALENLLIKKPQGGFVELGDVSDISRGKTQASIQRIDKQDAVEFSILYKDTANLSEVSDKVDEEISSLNLPDETEITFSGDRELLEGSIDDMILALVLAIIFVYIVMAAQFESFKYPFVIMFTIPLMAIGVAAALLLTNTAISLSSVIGIIVLAGIVVNNAIVIVEYINQRKEMGMPLKEALIEASSVRLRPILMTALTTILGLLPLAFGIGEGTEINRPMGITVIGGLITSTLLTLFVIPVVYSLFDGGKKERA</sequence>
<dbReference type="InterPro" id="IPR027463">
    <property type="entry name" value="AcrB_DN_DC_subdom"/>
</dbReference>
<dbReference type="Gene3D" id="3.30.2090.10">
    <property type="entry name" value="Multidrug efflux transporter AcrB TolC docking domain, DN and DC subdomains"/>
    <property type="match status" value="2"/>
</dbReference>
<keyword evidence="2" id="KW-1133">Transmembrane helix</keyword>
<feature type="transmembrane region" description="Helical" evidence="2">
    <location>
        <begin position="884"/>
        <end position="904"/>
    </location>
</feature>
<dbReference type="Proteomes" id="UP000434639">
    <property type="component" value="Unassembled WGS sequence"/>
</dbReference>
<dbReference type="AlphaFoldDB" id="A0A7X2V5E0"/>
<dbReference type="PANTHER" id="PTHR32063">
    <property type="match status" value="1"/>
</dbReference>
<feature type="transmembrane region" description="Helical" evidence="2">
    <location>
        <begin position="989"/>
        <end position="1013"/>
    </location>
</feature>
<dbReference type="OrthoDB" id="9757876at2"/>
<dbReference type="SUPFAM" id="SSF82693">
    <property type="entry name" value="Multidrug efflux transporter AcrB pore domain, PN1, PN2, PC1 and PC2 subdomains"/>
    <property type="match status" value="3"/>
</dbReference>
<feature type="transmembrane region" description="Helical" evidence="2">
    <location>
        <begin position="359"/>
        <end position="379"/>
    </location>
</feature>
<feature type="transmembrane region" description="Helical" evidence="2">
    <location>
        <begin position="956"/>
        <end position="977"/>
    </location>
</feature>